<dbReference type="PANTHER" id="PTHR11910">
    <property type="entry name" value="ATP SYNTHASE DELTA CHAIN"/>
    <property type="match status" value="1"/>
</dbReference>
<dbReference type="NCBIfam" id="TIGR01145">
    <property type="entry name" value="ATP_synt_delta"/>
    <property type="match status" value="1"/>
</dbReference>
<evidence type="ECO:0000256" key="1">
    <source>
        <dbReference type="ARBA" id="ARBA00004370"/>
    </source>
</evidence>
<keyword evidence="2 7" id="KW-0813">Transport</keyword>
<keyword evidence="9" id="KW-1185">Reference proteome</keyword>
<keyword evidence="7" id="KW-1003">Cell membrane</keyword>
<reference evidence="8 9" key="1">
    <citation type="submission" date="2009-12" db="EMBL/GenBank/DDBJ databases">
        <title>Complete sequence of Thermotoga petrophila RKU-1.</title>
        <authorList>
            <consortium name="US DOE Joint Genome Institute"/>
            <person name="Lucas S."/>
            <person name="Copeland A."/>
            <person name="Lapidus A."/>
            <person name="Glavina del Rio T."/>
            <person name="Dalin E."/>
            <person name="Tice H."/>
            <person name="Bruce D."/>
            <person name="Goodwin L."/>
            <person name="Pitluck S."/>
            <person name="Munk A.C."/>
            <person name="Brettin T."/>
            <person name="Detter J.C."/>
            <person name="Han C."/>
            <person name="Tapia R."/>
            <person name="Larimer F."/>
            <person name="Land M."/>
            <person name="Hauser L."/>
            <person name="Kyrpides N."/>
            <person name="Mikhailova N."/>
            <person name="Nelson K.E."/>
            <person name="Gogarten J.P."/>
            <person name="Noll K.M."/>
        </authorList>
    </citation>
    <scope>NUCLEOTIDE SEQUENCE [LARGE SCALE GENOMIC DNA]</scope>
    <source>
        <strain evidence="9">ATCC BAA-489 / DSM 13996 / JCM 10882 / RKU-10</strain>
    </source>
</reference>
<dbReference type="HAMAP" id="MF_01416">
    <property type="entry name" value="ATP_synth_delta_bact"/>
    <property type="match status" value="1"/>
</dbReference>
<dbReference type="EMBL" id="CP001839">
    <property type="protein sequence ID" value="ADA67280.1"/>
    <property type="molecule type" value="Genomic_DNA"/>
</dbReference>
<evidence type="ECO:0000256" key="7">
    <source>
        <dbReference type="HAMAP-Rule" id="MF_01416"/>
    </source>
</evidence>
<keyword evidence="7" id="KW-0139">CF(1)</keyword>
<dbReference type="RefSeq" id="WP_012896385.1">
    <property type="nucleotide sequence ID" value="NC_013642.1"/>
</dbReference>
<keyword evidence="6 7" id="KW-0066">ATP synthesis</keyword>
<dbReference type="HOGENOM" id="CLU_085114_4_0_0"/>
<evidence type="ECO:0000256" key="5">
    <source>
        <dbReference type="ARBA" id="ARBA00023136"/>
    </source>
</evidence>
<dbReference type="Gene3D" id="1.10.520.20">
    <property type="entry name" value="N-terminal domain of the delta subunit of the F1F0-ATP synthase"/>
    <property type="match status" value="1"/>
</dbReference>
<dbReference type="AlphaFoldDB" id="D2C3H6"/>
<evidence type="ECO:0000256" key="3">
    <source>
        <dbReference type="ARBA" id="ARBA00022781"/>
    </source>
</evidence>
<evidence type="ECO:0000313" key="9">
    <source>
        <dbReference type="Proteomes" id="UP000000940"/>
    </source>
</evidence>
<dbReference type="InterPro" id="IPR000711">
    <property type="entry name" value="ATPase_OSCP/dsu"/>
</dbReference>
<dbReference type="Proteomes" id="UP000000940">
    <property type="component" value="Chromosome"/>
</dbReference>
<comment type="similarity">
    <text evidence="7">Belongs to the ATPase delta chain family.</text>
</comment>
<comment type="subunit">
    <text evidence="7">F-type ATPases have 2 components, F(1) - the catalytic core - and F(0) - the membrane proton channel. F(1) has five subunits: alpha(3), beta(3), gamma(1), delta(1), epsilon(1). F(0) has three main subunits: a(1), b(2) and c(10-14). The alpha and beta chains form an alternating ring which encloses part of the gamma chain. F(1) is attached to F(0) by a central stalk formed by the gamma and epsilon chains, while a peripheral stalk is formed by the delta and b chains.</text>
</comment>
<dbReference type="InterPro" id="IPR026015">
    <property type="entry name" value="ATP_synth_OSCP/delta_N_sf"/>
</dbReference>
<keyword evidence="5 7" id="KW-0472">Membrane</keyword>
<evidence type="ECO:0000313" key="8">
    <source>
        <dbReference type="EMBL" id="ADA67280.1"/>
    </source>
</evidence>
<dbReference type="GO" id="GO:0046933">
    <property type="term" value="F:proton-transporting ATP synthase activity, rotational mechanism"/>
    <property type="evidence" value="ECO:0007669"/>
    <property type="project" value="UniProtKB-UniRule"/>
</dbReference>
<evidence type="ECO:0000256" key="4">
    <source>
        <dbReference type="ARBA" id="ARBA00023065"/>
    </source>
</evidence>
<dbReference type="GO" id="GO:0005886">
    <property type="term" value="C:plasma membrane"/>
    <property type="evidence" value="ECO:0007669"/>
    <property type="project" value="UniProtKB-SubCell"/>
</dbReference>
<name>D2C3H6_THEP2</name>
<proteinExistence type="inferred from homology"/>
<dbReference type="SUPFAM" id="SSF47928">
    <property type="entry name" value="N-terminal domain of the delta subunit of the F1F0-ATP synthase"/>
    <property type="match status" value="1"/>
</dbReference>
<keyword evidence="4 7" id="KW-0406">Ion transport</keyword>
<comment type="function">
    <text evidence="7">This protein is part of the stalk that links CF(0) to CF(1). It either transmits conformational changes from CF(0) to CF(1) or is implicated in proton conduction.</text>
</comment>
<keyword evidence="7" id="KW-0997">Cell inner membrane</keyword>
<sequence>MRFSAVAGRYARALLNVAIEKEKEEEYLRFLDLVCQIYESSRELFDNPILKPEKKISLIKEIMKSFGQEMDEFQERFLTLVFERKRQKLLRNIRELFEYEKILSEQKVPANLSIAHSPEDEELSLLRKFVRKYVLRDPVFDISIDESLIAGALVEFEGFRLDTTVQGRLKKIAREALKRGEMS</sequence>
<protein>
    <recommendedName>
        <fullName evidence="7">ATP synthase subunit delta</fullName>
    </recommendedName>
    <alternativeName>
        <fullName evidence="7">ATP synthase F(1) sector subunit delta</fullName>
    </alternativeName>
    <alternativeName>
        <fullName evidence="7">F-type ATPase subunit delta</fullName>
        <shortName evidence="7">F-ATPase subunit delta</shortName>
    </alternativeName>
</protein>
<dbReference type="GO" id="GO:0045259">
    <property type="term" value="C:proton-transporting ATP synthase complex"/>
    <property type="evidence" value="ECO:0007669"/>
    <property type="project" value="UniProtKB-KW"/>
</dbReference>
<evidence type="ECO:0000256" key="2">
    <source>
        <dbReference type="ARBA" id="ARBA00022448"/>
    </source>
</evidence>
<dbReference type="KEGG" id="tnp:Tnap_1194"/>
<comment type="subcellular location">
    <subcellularLocation>
        <location evidence="7">Cell inner membrane</location>
        <topology evidence="7">Peripheral membrane protein</topology>
    </subcellularLocation>
    <subcellularLocation>
        <location evidence="1">Membrane</location>
    </subcellularLocation>
</comment>
<dbReference type="NCBIfam" id="NF009976">
    <property type="entry name" value="PRK13441.1"/>
    <property type="match status" value="1"/>
</dbReference>
<comment type="function">
    <text evidence="7">F(1)F(0) ATP synthase produces ATP from ADP in the presence of a proton or sodium gradient. F-type ATPases consist of two structural domains, F(1) containing the extramembraneous catalytic core and F(0) containing the membrane proton channel, linked together by a central stalk and a peripheral stalk. During catalysis, ATP synthesis in the catalytic domain of F(1) is coupled via a rotary mechanism of the central stalk subunits to proton translocation.</text>
</comment>
<organism evidence="8 9">
    <name type="scientific">Thermotoga petrophila (strain ATCC BAA-489 / DSM 13996 / JCM 10882 / RKU-10)</name>
    <name type="common">Thermotoga naphthophila</name>
    <dbReference type="NCBI Taxonomy" id="590168"/>
    <lineage>
        <taxon>Bacteria</taxon>
        <taxon>Thermotogati</taxon>
        <taxon>Thermotogota</taxon>
        <taxon>Thermotogae</taxon>
        <taxon>Thermotogales</taxon>
        <taxon>Thermotogaceae</taxon>
        <taxon>Thermotoga</taxon>
    </lineage>
</organism>
<keyword evidence="3 7" id="KW-0375">Hydrogen ion transport</keyword>
<dbReference type="PRINTS" id="PR00125">
    <property type="entry name" value="ATPASEDELTA"/>
</dbReference>
<gene>
    <name evidence="7" type="primary">atpH</name>
    <name evidence="8" type="ordered locus">Tnap_1194</name>
</gene>
<accession>D2C3H6</accession>
<dbReference type="Pfam" id="PF00213">
    <property type="entry name" value="OSCP"/>
    <property type="match status" value="1"/>
</dbReference>
<evidence type="ECO:0000256" key="6">
    <source>
        <dbReference type="ARBA" id="ARBA00023310"/>
    </source>
</evidence>